<evidence type="ECO:0000313" key="2">
    <source>
        <dbReference type="EMBL" id="GAF97172.1"/>
    </source>
</evidence>
<evidence type="ECO:0000256" key="1">
    <source>
        <dbReference type="SAM" id="MobiDB-lite"/>
    </source>
</evidence>
<name>X0U9Z3_9ZZZZ</name>
<feature type="region of interest" description="Disordered" evidence="1">
    <location>
        <begin position="1"/>
        <end position="26"/>
    </location>
</feature>
<comment type="caution">
    <text evidence="2">The sequence shown here is derived from an EMBL/GenBank/DDBJ whole genome shotgun (WGS) entry which is preliminary data.</text>
</comment>
<feature type="non-terminal residue" evidence="2">
    <location>
        <position position="1"/>
    </location>
</feature>
<accession>X0U9Z3</accession>
<dbReference type="AlphaFoldDB" id="X0U9Z3"/>
<protein>
    <recommendedName>
        <fullName evidence="3">Gfo/Idh/MocA-like oxidoreductase bacterial type C-terminal domain-containing protein</fullName>
    </recommendedName>
</protein>
<proteinExistence type="predicted"/>
<evidence type="ECO:0008006" key="3">
    <source>
        <dbReference type="Google" id="ProtNLM"/>
    </source>
</evidence>
<gene>
    <name evidence="2" type="ORF">S01H1_30371</name>
</gene>
<sequence length="112" mass="12619">FIGDKGKIISSDENSQNPRLIPETKMQAYKRPPKTLPRSIGHHKEWLQACKGGEPAGSAFDYAGPLTEVVLLGNLAIRTGEKLYWDGPNMKCTNVPRANEYVHHQYRQGWTL</sequence>
<dbReference type="EMBL" id="BARS01018686">
    <property type="protein sequence ID" value="GAF97172.1"/>
    <property type="molecule type" value="Genomic_DNA"/>
</dbReference>
<organism evidence="2">
    <name type="scientific">marine sediment metagenome</name>
    <dbReference type="NCBI Taxonomy" id="412755"/>
    <lineage>
        <taxon>unclassified sequences</taxon>
        <taxon>metagenomes</taxon>
        <taxon>ecological metagenomes</taxon>
    </lineage>
</organism>
<reference evidence="2" key="1">
    <citation type="journal article" date="2014" name="Front. Microbiol.">
        <title>High frequency of phylogenetically diverse reductive dehalogenase-homologous genes in deep subseafloor sedimentary metagenomes.</title>
        <authorList>
            <person name="Kawai M."/>
            <person name="Futagami T."/>
            <person name="Toyoda A."/>
            <person name="Takaki Y."/>
            <person name="Nishi S."/>
            <person name="Hori S."/>
            <person name="Arai W."/>
            <person name="Tsubouchi T."/>
            <person name="Morono Y."/>
            <person name="Uchiyama I."/>
            <person name="Ito T."/>
            <person name="Fujiyama A."/>
            <person name="Inagaki F."/>
            <person name="Takami H."/>
        </authorList>
    </citation>
    <scope>NUCLEOTIDE SEQUENCE</scope>
    <source>
        <strain evidence="2">Expedition CK06-06</strain>
    </source>
</reference>